<feature type="transmembrane region" description="Helical" evidence="8">
    <location>
        <begin position="159"/>
        <end position="181"/>
    </location>
</feature>
<feature type="transmembrane region" description="Helical" evidence="8">
    <location>
        <begin position="76"/>
        <end position="98"/>
    </location>
</feature>
<feature type="transmembrane region" description="Helical" evidence="8">
    <location>
        <begin position="12"/>
        <end position="35"/>
    </location>
</feature>
<evidence type="ECO:0000256" key="5">
    <source>
        <dbReference type="ARBA" id="ARBA00022989"/>
    </source>
</evidence>
<keyword evidence="4 8" id="KW-0812">Transmembrane</keyword>
<feature type="binding site" evidence="7">
    <location>
        <position position="195"/>
    </location>
    <ligand>
        <name>Zn(2+)</name>
        <dbReference type="ChEBI" id="CHEBI:29105"/>
    </ligand>
</feature>
<dbReference type="GO" id="GO:0140911">
    <property type="term" value="F:pore-forming activity"/>
    <property type="evidence" value="ECO:0007669"/>
    <property type="project" value="InterPro"/>
</dbReference>
<organism evidence="9 10">
    <name type="scientific">Thalassolituus maritimus</name>
    <dbReference type="NCBI Taxonomy" id="484498"/>
    <lineage>
        <taxon>Bacteria</taxon>
        <taxon>Pseudomonadati</taxon>
        <taxon>Pseudomonadota</taxon>
        <taxon>Gammaproteobacteria</taxon>
        <taxon>Oceanospirillales</taxon>
        <taxon>Oceanospirillaceae</taxon>
        <taxon>Thalassolituus</taxon>
    </lineage>
</organism>
<evidence type="ECO:0000256" key="1">
    <source>
        <dbReference type="ARBA" id="ARBA00004651"/>
    </source>
</evidence>
<evidence type="ECO:0000256" key="2">
    <source>
        <dbReference type="ARBA" id="ARBA00008488"/>
    </source>
</evidence>
<comment type="similarity">
    <text evidence="2">Belongs to the UPF0073 (Hly-III) family.</text>
</comment>
<proteinExistence type="inferred from homology"/>
<gene>
    <name evidence="9" type="ORF">SAMN05421686_105145</name>
</gene>
<feature type="binding site" evidence="7">
    <location>
        <position position="191"/>
    </location>
    <ligand>
        <name>Zn(2+)</name>
        <dbReference type="ChEBI" id="CHEBI:29105"/>
    </ligand>
</feature>
<feature type="binding site" evidence="7">
    <location>
        <position position="62"/>
    </location>
    <ligand>
        <name>Zn(2+)</name>
        <dbReference type="ChEBI" id="CHEBI:29105"/>
    </ligand>
</feature>
<keyword evidence="6 8" id="KW-0472">Membrane</keyword>
<evidence type="ECO:0000256" key="8">
    <source>
        <dbReference type="SAM" id="Phobius"/>
    </source>
</evidence>
<dbReference type="EMBL" id="FTOH01000005">
    <property type="protein sequence ID" value="SIS84703.1"/>
    <property type="molecule type" value="Genomic_DNA"/>
</dbReference>
<dbReference type="Proteomes" id="UP000185639">
    <property type="component" value="Unassembled WGS sequence"/>
</dbReference>
<dbReference type="PANTHER" id="PTHR20855:SF3">
    <property type="entry name" value="LD03007P"/>
    <property type="match status" value="1"/>
</dbReference>
<dbReference type="STRING" id="484498.SAMN05421686_105145"/>
<evidence type="ECO:0000313" key="9">
    <source>
        <dbReference type="EMBL" id="SIS84703.1"/>
    </source>
</evidence>
<dbReference type="InterPro" id="IPR005744">
    <property type="entry name" value="Hy-lIII"/>
</dbReference>
<evidence type="ECO:0000256" key="3">
    <source>
        <dbReference type="ARBA" id="ARBA00022475"/>
    </source>
</evidence>
<name>A0A1N7MF31_9GAMM</name>
<keyword evidence="3" id="KW-1003">Cell membrane</keyword>
<keyword evidence="5 8" id="KW-1133">Transmembrane helix</keyword>
<accession>A0A1N7MF31</accession>
<feature type="transmembrane region" description="Helical" evidence="8">
    <location>
        <begin position="130"/>
        <end position="147"/>
    </location>
</feature>
<comment type="subcellular location">
    <subcellularLocation>
        <location evidence="1">Cell membrane</location>
        <topology evidence="1">Multi-pass membrane protein</topology>
    </subcellularLocation>
</comment>
<dbReference type="GO" id="GO:0005886">
    <property type="term" value="C:plasma membrane"/>
    <property type="evidence" value="ECO:0007669"/>
    <property type="project" value="UniProtKB-SubCell"/>
</dbReference>
<protein>
    <submittedName>
        <fullName evidence="9">Hemolysin III</fullName>
    </submittedName>
</protein>
<dbReference type="AlphaFoldDB" id="A0A1N7MF31"/>
<dbReference type="OrthoDB" id="9813689at2"/>
<evidence type="ECO:0000256" key="7">
    <source>
        <dbReference type="PIRSR" id="PIRSR604254-1"/>
    </source>
</evidence>
<evidence type="ECO:0000313" key="10">
    <source>
        <dbReference type="Proteomes" id="UP000185639"/>
    </source>
</evidence>
<keyword evidence="7" id="KW-0479">Metal-binding</keyword>
<keyword evidence="10" id="KW-1185">Reference proteome</keyword>
<dbReference type="NCBIfam" id="TIGR01065">
    <property type="entry name" value="hlyIII"/>
    <property type="match status" value="1"/>
</dbReference>
<feature type="transmembrane region" description="Helical" evidence="8">
    <location>
        <begin position="41"/>
        <end position="64"/>
    </location>
</feature>
<dbReference type="GO" id="GO:0046872">
    <property type="term" value="F:metal ion binding"/>
    <property type="evidence" value="ECO:0007669"/>
    <property type="project" value="UniProtKB-KW"/>
</dbReference>
<dbReference type="RefSeq" id="WP_076515465.1">
    <property type="nucleotide sequence ID" value="NZ_FTOH01000005.1"/>
</dbReference>
<evidence type="ECO:0000256" key="6">
    <source>
        <dbReference type="ARBA" id="ARBA00023136"/>
    </source>
</evidence>
<reference evidence="10" key="1">
    <citation type="submission" date="2017-01" db="EMBL/GenBank/DDBJ databases">
        <authorList>
            <person name="Varghese N."/>
            <person name="Submissions S."/>
        </authorList>
    </citation>
    <scope>NUCLEOTIDE SEQUENCE [LARGE SCALE GENOMIC DNA]</scope>
    <source>
        <strain evidence="10">DSM 24913</strain>
    </source>
</reference>
<dbReference type="PANTHER" id="PTHR20855">
    <property type="entry name" value="ADIPOR/PROGESTIN RECEPTOR-RELATED"/>
    <property type="match status" value="1"/>
</dbReference>
<evidence type="ECO:0000256" key="4">
    <source>
        <dbReference type="ARBA" id="ARBA00022692"/>
    </source>
</evidence>
<feature type="transmembrane region" description="Helical" evidence="8">
    <location>
        <begin position="193"/>
        <end position="213"/>
    </location>
</feature>
<feature type="transmembrane region" description="Helical" evidence="8">
    <location>
        <begin position="104"/>
        <end position="123"/>
    </location>
</feature>
<dbReference type="InterPro" id="IPR004254">
    <property type="entry name" value="AdipoR/HlyIII-related"/>
</dbReference>
<sequence>MHSVFRDPISGLTHLAGAVFAIVALGILMARAAMYGEVVHIVSFAIFGATLFLMFAASALYHLIHASEQVILWLKRIDHIAIFLLIAGTYTPFCLIPLYGNTGLILLVAVWSLALAGIALKLFWISAPRWLSTLIYVGMGWLVVFAFEPAMARVPEGALWWLLFGGIAYSVGAIVYALRWPDPWPRWVGFHEIWHIFVMAGAFCHFWAIAFHLSHVSVGAGV</sequence>
<keyword evidence="7" id="KW-0862">Zinc</keyword>
<dbReference type="Pfam" id="PF03006">
    <property type="entry name" value="HlyIII"/>
    <property type="match status" value="1"/>
</dbReference>